<feature type="compositionally biased region" description="Polar residues" evidence="1">
    <location>
        <begin position="314"/>
        <end position="340"/>
    </location>
</feature>
<feature type="transmembrane region" description="Helical" evidence="2">
    <location>
        <begin position="166"/>
        <end position="190"/>
    </location>
</feature>
<dbReference type="Proteomes" id="UP000681722">
    <property type="component" value="Unassembled WGS sequence"/>
</dbReference>
<gene>
    <name evidence="3" type="ORF">GPM918_LOCUS2604</name>
    <name evidence="4" type="ORF">SRO942_LOCUS2604</name>
</gene>
<protein>
    <submittedName>
        <fullName evidence="3">Uncharacterized protein</fullName>
    </submittedName>
</protein>
<evidence type="ECO:0000256" key="1">
    <source>
        <dbReference type="SAM" id="MobiDB-lite"/>
    </source>
</evidence>
<dbReference type="AlphaFoldDB" id="A0A813RK48"/>
<dbReference type="GO" id="GO:0022857">
    <property type="term" value="F:transmembrane transporter activity"/>
    <property type="evidence" value="ECO:0007669"/>
    <property type="project" value="InterPro"/>
</dbReference>
<comment type="caution">
    <text evidence="3">The sequence shown here is derived from an EMBL/GenBank/DDBJ whole genome shotgun (WGS) entry which is preliminary data.</text>
</comment>
<feature type="transmembrane region" description="Helical" evidence="2">
    <location>
        <begin position="196"/>
        <end position="216"/>
    </location>
</feature>
<dbReference type="EMBL" id="CAJOBC010000294">
    <property type="protein sequence ID" value="CAF3567076.1"/>
    <property type="molecule type" value="Genomic_DNA"/>
</dbReference>
<dbReference type="InterPro" id="IPR011701">
    <property type="entry name" value="MFS"/>
</dbReference>
<dbReference type="Pfam" id="PF07690">
    <property type="entry name" value="MFS_1"/>
    <property type="match status" value="1"/>
</dbReference>
<sequence>MAVNGTLHTLPTRSLETSLENVQTRYYNNKKDLTKSNWKFVICAASFYVNAIAWGFISCTGIFENAFKEVYDLSSFISSLPGSFQICSMSVFSILSSVLATKYSVRWTTLSGAIISSVGSLLAAVIGRFWSYCLFGGLMVGSGEAIMLVPAILAIPPYFNQNRVSLATASAVSGASLGMSCIPLLIQYFLDTYGLNGASLLSSALWLSVCFSASLFGRGVTGVEESEDDEIKLSSSYKRKGSLPPVMTRRSTSPAIIFNHHDSRMPNSSRTPHSLPDKSYSQQHLKPEQFNSSFEVTIADGAHKLPILQQITKNFPTSQSNPRNSRNRTKQQISPMSNNSSKEEFSCLYNGTFGLRISMELMK</sequence>
<dbReference type="SUPFAM" id="SSF103473">
    <property type="entry name" value="MFS general substrate transporter"/>
    <property type="match status" value="1"/>
</dbReference>
<dbReference type="OrthoDB" id="10021387at2759"/>
<proteinExistence type="predicted"/>
<dbReference type="InterPro" id="IPR050327">
    <property type="entry name" value="Proton-linked_MCT"/>
</dbReference>
<dbReference type="Proteomes" id="UP000663829">
    <property type="component" value="Unassembled WGS sequence"/>
</dbReference>
<feature type="transmembrane region" description="Helical" evidence="2">
    <location>
        <begin position="136"/>
        <end position="159"/>
    </location>
</feature>
<dbReference type="PANTHER" id="PTHR11360:SF284">
    <property type="entry name" value="EG:103B4.3 PROTEIN-RELATED"/>
    <property type="match status" value="1"/>
</dbReference>
<feature type="transmembrane region" description="Helical" evidence="2">
    <location>
        <begin position="40"/>
        <end position="63"/>
    </location>
</feature>
<dbReference type="PANTHER" id="PTHR11360">
    <property type="entry name" value="MONOCARBOXYLATE TRANSPORTER"/>
    <property type="match status" value="1"/>
</dbReference>
<feature type="transmembrane region" description="Helical" evidence="2">
    <location>
        <begin position="107"/>
        <end position="130"/>
    </location>
</feature>
<dbReference type="EMBL" id="CAJNOQ010000294">
    <property type="protein sequence ID" value="CAF0783553.1"/>
    <property type="molecule type" value="Genomic_DNA"/>
</dbReference>
<reference evidence="3" key="1">
    <citation type="submission" date="2021-02" db="EMBL/GenBank/DDBJ databases">
        <authorList>
            <person name="Nowell W R."/>
        </authorList>
    </citation>
    <scope>NUCLEOTIDE SEQUENCE</scope>
</reference>
<keyword evidence="5" id="KW-1185">Reference proteome</keyword>
<feature type="region of interest" description="Disordered" evidence="1">
    <location>
        <begin position="314"/>
        <end position="342"/>
    </location>
</feature>
<organism evidence="3 5">
    <name type="scientific">Didymodactylos carnosus</name>
    <dbReference type="NCBI Taxonomy" id="1234261"/>
    <lineage>
        <taxon>Eukaryota</taxon>
        <taxon>Metazoa</taxon>
        <taxon>Spiralia</taxon>
        <taxon>Gnathifera</taxon>
        <taxon>Rotifera</taxon>
        <taxon>Eurotatoria</taxon>
        <taxon>Bdelloidea</taxon>
        <taxon>Philodinida</taxon>
        <taxon>Philodinidae</taxon>
        <taxon>Didymodactylos</taxon>
    </lineage>
</organism>
<evidence type="ECO:0000313" key="5">
    <source>
        <dbReference type="Proteomes" id="UP000663829"/>
    </source>
</evidence>
<keyword evidence="2" id="KW-0472">Membrane</keyword>
<keyword evidence="2" id="KW-1133">Transmembrane helix</keyword>
<name>A0A813RK48_9BILA</name>
<accession>A0A813RK48</accession>
<feature type="region of interest" description="Disordered" evidence="1">
    <location>
        <begin position="259"/>
        <end position="284"/>
    </location>
</feature>
<evidence type="ECO:0000313" key="3">
    <source>
        <dbReference type="EMBL" id="CAF0783553.1"/>
    </source>
</evidence>
<keyword evidence="2" id="KW-0812">Transmembrane</keyword>
<dbReference type="Gene3D" id="1.20.1250.20">
    <property type="entry name" value="MFS general substrate transporter like domains"/>
    <property type="match status" value="1"/>
</dbReference>
<evidence type="ECO:0000313" key="4">
    <source>
        <dbReference type="EMBL" id="CAF3567076.1"/>
    </source>
</evidence>
<evidence type="ECO:0000256" key="2">
    <source>
        <dbReference type="SAM" id="Phobius"/>
    </source>
</evidence>
<dbReference type="InterPro" id="IPR036259">
    <property type="entry name" value="MFS_trans_sf"/>
</dbReference>